<accession>R7WK47</accession>
<proteinExistence type="predicted"/>
<protein>
    <submittedName>
        <fullName evidence="1">Uncharacterized protein</fullName>
    </submittedName>
</protein>
<organism evidence="1 2">
    <name type="scientific">Rhodococcus rhodnii LMG 5362</name>
    <dbReference type="NCBI Taxonomy" id="1273125"/>
    <lineage>
        <taxon>Bacteria</taxon>
        <taxon>Bacillati</taxon>
        <taxon>Actinomycetota</taxon>
        <taxon>Actinomycetes</taxon>
        <taxon>Mycobacteriales</taxon>
        <taxon>Nocardiaceae</taxon>
        <taxon>Rhodococcus</taxon>
    </lineage>
</organism>
<keyword evidence="2" id="KW-1185">Reference proteome</keyword>
<sequence length="31" mass="3343">MQYVGSGTNRSASVKPRAVHAGPMSVVRVNW</sequence>
<dbReference type="AlphaFoldDB" id="R7WK47"/>
<dbReference type="EMBL" id="APMY01000132">
    <property type="protein sequence ID" value="EOM74354.1"/>
    <property type="molecule type" value="Genomic_DNA"/>
</dbReference>
<evidence type="ECO:0000313" key="2">
    <source>
        <dbReference type="Proteomes" id="UP000013525"/>
    </source>
</evidence>
<reference evidence="1 2" key="1">
    <citation type="journal article" date="2013" name="Genome Announc.">
        <title>Draft Genome Sequence of Rhodococcus rhodnii Strain LMG5362, a Symbiont of Rhodnius prolixus (Hemiptera, Reduviidae, Triatominae), the Principle Vector of Trypanosoma cruzi.</title>
        <authorList>
            <person name="Pachebat J.A."/>
            <person name="van Keulen G."/>
            <person name="Whitten M.M."/>
            <person name="Girdwood S."/>
            <person name="Del Sol R."/>
            <person name="Dyson P.J."/>
            <person name="Facey P.D."/>
        </authorList>
    </citation>
    <scope>NUCLEOTIDE SEQUENCE [LARGE SCALE GENOMIC DNA]</scope>
    <source>
        <strain evidence="1 2">LMG 5362</strain>
    </source>
</reference>
<evidence type="ECO:0000313" key="1">
    <source>
        <dbReference type="EMBL" id="EOM74354.1"/>
    </source>
</evidence>
<dbReference type="Proteomes" id="UP000013525">
    <property type="component" value="Unassembled WGS sequence"/>
</dbReference>
<comment type="caution">
    <text evidence="1">The sequence shown here is derived from an EMBL/GenBank/DDBJ whole genome shotgun (WGS) entry which is preliminary data.</text>
</comment>
<gene>
    <name evidence="1" type="ORF">Rrhod_4352</name>
</gene>
<name>R7WK47_9NOCA</name>